<evidence type="ECO:0000313" key="3">
    <source>
        <dbReference type="Proteomes" id="UP000241645"/>
    </source>
</evidence>
<dbReference type="InterPro" id="IPR048494">
    <property type="entry name" value="Dit-like_N"/>
</dbReference>
<dbReference type="EMBL" id="PXZO01000060">
    <property type="protein sequence ID" value="PSK04208.1"/>
    <property type="molecule type" value="Genomic_DNA"/>
</dbReference>
<sequence>MATINGMYVLAESEDPVYEVDITDQPVEDGIDTSDHVQRKPRAMGVSGFIVGDDAAEIRERLIALADKGETVVFIGRNLFTGVIQSLNTKHDYKVANGFAFSLSLKEIRVVKSSYVETLPTPIKAAVAPVISSGRKQTKQKKGDKEKEKVEKVKFKAGTPWADE</sequence>
<feature type="domain" description="Dit-like phage tail protein N-terminal" evidence="1">
    <location>
        <begin position="11"/>
        <end position="118"/>
    </location>
</feature>
<proteinExistence type="predicted"/>
<gene>
    <name evidence="2" type="ORF">C7R92_27095</name>
</gene>
<dbReference type="GeneID" id="95753750"/>
<dbReference type="RefSeq" id="WP_106836288.1">
    <property type="nucleotide sequence ID" value="NZ_JARMEW010000044.1"/>
</dbReference>
<organism evidence="2 3">
    <name type="scientific">Brevibacillus porteri</name>
    <dbReference type="NCBI Taxonomy" id="2126350"/>
    <lineage>
        <taxon>Bacteria</taxon>
        <taxon>Bacillati</taxon>
        <taxon>Bacillota</taxon>
        <taxon>Bacilli</taxon>
        <taxon>Bacillales</taxon>
        <taxon>Paenibacillaceae</taxon>
        <taxon>Brevibacillus</taxon>
    </lineage>
</organism>
<accession>A0ABX5FKL4</accession>
<evidence type="ECO:0000259" key="1">
    <source>
        <dbReference type="Pfam" id="PF21821"/>
    </source>
</evidence>
<keyword evidence="3" id="KW-1185">Reference proteome</keyword>
<dbReference type="Proteomes" id="UP000241645">
    <property type="component" value="Unassembled WGS sequence"/>
</dbReference>
<reference evidence="2 3" key="1">
    <citation type="submission" date="2018-03" db="EMBL/GenBank/DDBJ databases">
        <title>Brevisbacillus phylogenomics.</title>
        <authorList>
            <person name="Dunlap C."/>
        </authorList>
    </citation>
    <scope>NUCLEOTIDE SEQUENCE [LARGE SCALE GENOMIC DNA]</scope>
    <source>
        <strain evidence="2 3">NRRL B-41110</strain>
    </source>
</reference>
<dbReference type="Pfam" id="PF21821">
    <property type="entry name" value="Dit_like"/>
    <property type="match status" value="1"/>
</dbReference>
<comment type="caution">
    <text evidence="2">The sequence shown here is derived from an EMBL/GenBank/DDBJ whole genome shotgun (WGS) entry which is preliminary data.</text>
</comment>
<evidence type="ECO:0000313" key="2">
    <source>
        <dbReference type="EMBL" id="PSK04208.1"/>
    </source>
</evidence>
<protein>
    <recommendedName>
        <fullName evidence="1">Dit-like phage tail protein N-terminal domain-containing protein</fullName>
    </recommendedName>
</protein>
<name>A0ABX5FKL4_9BACL</name>